<dbReference type="EMBL" id="NWSH01001267">
    <property type="protein sequence ID" value="PCG71910.1"/>
    <property type="molecule type" value="Genomic_DNA"/>
</dbReference>
<feature type="region of interest" description="Disordered" evidence="1">
    <location>
        <begin position="214"/>
        <end position="240"/>
    </location>
</feature>
<sequence length="298" mass="34250">MHFEVPELKRFCFCFPLRYGLLVWSYCSLIITILFLYLRTDTLIMLMGHQEYTKEVVIMSIYIALGLFDCVVNIIFIIAAHLKRVKLLKTSFFCNVTFLSLYTIVCLFSFAYLFYLYSIRRHIEGLRDIQDTVELAISLSAMPFLRILFELYALLLLWNEIKKLTKNSCPIMFVNRAAEARCVMETELTIDVEENGEEDQVQTTEVTVEVAKATTDSDGNKSTDKSEAKINTEKKEWADNEGHSEIAELLEVIEATPDNLSHNVVENELFDDFDTGTAQNQKVMDDDFGGEGLGFEPW</sequence>
<dbReference type="AlphaFoldDB" id="A0A2A4JKI2"/>
<keyword evidence="2" id="KW-1133">Transmembrane helix</keyword>
<comment type="caution">
    <text evidence="3">The sequence shown here is derived from an EMBL/GenBank/DDBJ whole genome shotgun (WGS) entry which is preliminary data.</text>
</comment>
<organism evidence="3">
    <name type="scientific">Heliothis virescens</name>
    <name type="common">Tobacco budworm moth</name>
    <dbReference type="NCBI Taxonomy" id="7102"/>
    <lineage>
        <taxon>Eukaryota</taxon>
        <taxon>Metazoa</taxon>
        <taxon>Ecdysozoa</taxon>
        <taxon>Arthropoda</taxon>
        <taxon>Hexapoda</taxon>
        <taxon>Insecta</taxon>
        <taxon>Pterygota</taxon>
        <taxon>Neoptera</taxon>
        <taxon>Endopterygota</taxon>
        <taxon>Lepidoptera</taxon>
        <taxon>Glossata</taxon>
        <taxon>Ditrysia</taxon>
        <taxon>Noctuoidea</taxon>
        <taxon>Noctuidae</taxon>
        <taxon>Heliothinae</taxon>
        <taxon>Heliothis</taxon>
    </lineage>
</organism>
<name>A0A2A4JKI2_HELVI</name>
<accession>A0A2A4JKI2</accession>
<feature type="compositionally biased region" description="Basic and acidic residues" evidence="1">
    <location>
        <begin position="218"/>
        <end position="240"/>
    </location>
</feature>
<keyword evidence="2" id="KW-0472">Membrane</keyword>
<keyword evidence="2" id="KW-0812">Transmembrane</keyword>
<evidence type="ECO:0000256" key="2">
    <source>
        <dbReference type="SAM" id="Phobius"/>
    </source>
</evidence>
<proteinExistence type="predicted"/>
<feature type="transmembrane region" description="Helical" evidence="2">
    <location>
        <begin position="21"/>
        <end position="38"/>
    </location>
</feature>
<reference evidence="3" key="1">
    <citation type="submission" date="2017-09" db="EMBL/GenBank/DDBJ databases">
        <title>Contemporary evolution of a Lepidopteran species, Heliothis virescens, in response to modern agricultural practices.</title>
        <authorList>
            <person name="Fritz M.L."/>
            <person name="Deyonke A.M."/>
            <person name="Papanicolaou A."/>
            <person name="Micinski S."/>
            <person name="Westbrook J."/>
            <person name="Gould F."/>
        </authorList>
    </citation>
    <scope>NUCLEOTIDE SEQUENCE [LARGE SCALE GENOMIC DNA]</scope>
    <source>
        <strain evidence="3">HvINT-</strain>
        <tissue evidence="3">Whole body</tissue>
    </source>
</reference>
<evidence type="ECO:0000256" key="1">
    <source>
        <dbReference type="SAM" id="MobiDB-lite"/>
    </source>
</evidence>
<feature type="transmembrane region" description="Helical" evidence="2">
    <location>
        <begin position="92"/>
        <end position="115"/>
    </location>
</feature>
<evidence type="ECO:0000313" key="3">
    <source>
        <dbReference type="EMBL" id="PCG71910.1"/>
    </source>
</evidence>
<gene>
    <name evidence="3" type="ORF">B5V51_1335</name>
</gene>
<feature type="transmembrane region" description="Helical" evidence="2">
    <location>
        <begin position="58"/>
        <end position="80"/>
    </location>
</feature>
<protein>
    <submittedName>
        <fullName evidence="3">Uncharacterized protein</fullName>
    </submittedName>
</protein>